<dbReference type="InterPro" id="IPR018376">
    <property type="entry name" value="Enoyl-CoA_hyd/isom_CS"/>
</dbReference>
<accession>A0AAV3TBK1</accession>
<keyword evidence="2" id="KW-0413">Isomerase</keyword>
<dbReference type="Gene3D" id="1.10.12.10">
    <property type="entry name" value="Lyase 2-enoyl-coa Hydratase, Chain A, domain 2"/>
    <property type="match status" value="1"/>
</dbReference>
<dbReference type="Proteomes" id="UP001500420">
    <property type="component" value="Unassembled WGS sequence"/>
</dbReference>
<dbReference type="PANTHER" id="PTHR43459">
    <property type="entry name" value="ENOYL-COA HYDRATASE"/>
    <property type="match status" value="1"/>
</dbReference>
<dbReference type="CDD" id="cd06558">
    <property type="entry name" value="crotonase-like"/>
    <property type="match status" value="1"/>
</dbReference>
<dbReference type="PROSITE" id="PS00166">
    <property type="entry name" value="ENOYL_COA_HYDRATASE"/>
    <property type="match status" value="1"/>
</dbReference>
<dbReference type="Gene3D" id="3.90.226.10">
    <property type="entry name" value="2-enoyl-CoA Hydratase, Chain A, domain 1"/>
    <property type="match status" value="1"/>
</dbReference>
<dbReference type="GO" id="GO:0016853">
    <property type="term" value="F:isomerase activity"/>
    <property type="evidence" value="ECO:0007669"/>
    <property type="project" value="UniProtKB-KW"/>
</dbReference>
<comment type="similarity">
    <text evidence="1">Belongs to the enoyl-CoA hydratase/isomerase family.</text>
</comment>
<reference evidence="2 3" key="1">
    <citation type="journal article" date="2019" name="Int. J. Syst. Evol. Microbiol.">
        <title>The Global Catalogue of Microorganisms (GCM) 10K type strain sequencing project: providing services to taxonomists for standard genome sequencing and annotation.</title>
        <authorList>
            <consortium name="The Broad Institute Genomics Platform"/>
            <consortium name="The Broad Institute Genome Sequencing Center for Infectious Disease"/>
            <person name="Wu L."/>
            <person name="Ma J."/>
        </authorList>
    </citation>
    <scope>NUCLEOTIDE SEQUENCE [LARGE SCALE GENOMIC DNA]</scope>
    <source>
        <strain evidence="2 3">JCM 16328</strain>
    </source>
</reference>
<evidence type="ECO:0000313" key="3">
    <source>
        <dbReference type="Proteomes" id="UP001500420"/>
    </source>
</evidence>
<evidence type="ECO:0000313" key="2">
    <source>
        <dbReference type="EMBL" id="GAA0677700.1"/>
    </source>
</evidence>
<gene>
    <name evidence="2" type="primary">paaG_1</name>
    <name evidence="2" type="ORF">GCM10009020_27240</name>
</gene>
<dbReference type="EMBL" id="BAAADV010000007">
    <property type="protein sequence ID" value="GAA0677700.1"/>
    <property type="molecule type" value="Genomic_DNA"/>
</dbReference>
<dbReference type="SUPFAM" id="SSF52096">
    <property type="entry name" value="ClpP/crotonase"/>
    <property type="match status" value="1"/>
</dbReference>
<dbReference type="PANTHER" id="PTHR43459:SF1">
    <property type="entry name" value="EG:BACN32G11.4 PROTEIN"/>
    <property type="match status" value="1"/>
</dbReference>
<dbReference type="AlphaFoldDB" id="A0AAV3TBK1"/>
<dbReference type="RefSeq" id="WP_343774597.1">
    <property type="nucleotide sequence ID" value="NZ_BAAADV010000007.1"/>
</dbReference>
<dbReference type="Pfam" id="PF00378">
    <property type="entry name" value="ECH_1"/>
    <property type="match status" value="1"/>
</dbReference>
<comment type="caution">
    <text evidence="2">The sequence shown here is derived from an EMBL/GenBank/DDBJ whole genome shotgun (WGS) entry which is preliminary data.</text>
</comment>
<evidence type="ECO:0000256" key="1">
    <source>
        <dbReference type="RuleBase" id="RU003707"/>
    </source>
</evidence>
<dbReference type="InterPro" id="IPR001753">
    <property type="entry name" value="Enoyl-CoA_hydra/iso"/>
</dbReference>
<dbReference type="InterPro" id="IPR029045">
    <property type="entry name" value="ClpP/crotonase-like_dom_sf"/>
</dbReference>
<dbReference type="InterPro" id="IPR014748">
    <property type="entry name" value="Enoyl-CoA_hydra_C"/>
</dbReference>
<keyword evidence="3" id="KW-1185">Reference proteome</keyword>
<name>A0AAV3TBK1_9EURY</name>
<protein>
    <submittedName>
        <fullName evidence="2">2-(1,2-epoxy-1,2-dihydrophenyl)acetyl-CoA isomerase PaaG</fullName>
    </submittedName>
</protein>
<organism evidence="2 3">
    <name type="scientific">Natronoarchaeum mannanilyticum</name>
    <dbReference type="NCBI Taxonomy" id="926360"/>
    <lineage>
        <taxon>Archaea</taxon>
        <taxon>Methanobacteriati</taxon>
        <taxon>Methanobacteriota</taxon>
        <taxon>Stenosarchaea group</taxon>
        <taxon>Halobacteria</taxon>
        <taxon>Halobacteriales</taxon>
        <taxon>Natronoarchaeaceae</taxon>
    </lineage>
</organism>
<sequence>MESDSFEAGSEHVEVEREGAVGYIRMDRPDAYNALSEAMAGDLRDAVIELADSDDDVRCVVLTGADDWFNTGADLTDLEGDESDGRRLRALASRLHTAIRHMATAPKPVIAGVNGTAAGAGFGLAMAADLVVVSEDARFEYAYPRLGLSGDGGITYLLPELVGHRRAREIALLDAPIDAERAVDYGLATEVVPVSSLDDRLAELADELASGPTRAFGATKRLMANSHGRTFEEHLEAEADTIARLAGTDDYARGHEAFFGDEEPDFQGE</sequence>
<proteinExistence type="inferred from homology"/>